<evidence type="ECO:0000313" key="2">
    <source>
        <dbReference type="Proteomes" id="UP001596620"/>
    </source>
</evidence>
<name>A0ABW2UTX2_9BACI</name>
<gene>
    <name evidence="1" type="ORF">ACFQU8_08740</name>
</gene>
<reference evidence="2" key="1">
    <citation type="journal article" date="2019" name="Int. J. Syst. Evol. Microbiol.">
        <title>The Global Catalogue of Microorganisms (GCM) 10K type strain sequencing project: providing services to taxonomists for standard genome sequencing and annotation.</title>
        <authorList>
            <consortium name="The Broad Institute Genomics Platform"/>
            <consortium name="The Broad Institute Genome Sequencing Center for Infectious Disease"/>
            <person name="Wu L."/>
            <person name="Ma J."/>
        </authorList>
    </citation>
    <scope>NUCLEOTIDE SEQUENCE [LARGE SCALE GENOMIC DNA]</scope>
    <source>
        <strain evidence="2">JCM 30234</strain>
    </source>
</reference>
<dbReference type="RefSeq" id="WP_382358837.1">
    <property type="nucleotide sequence ID" value="NZ_JBHTGR010000021.1"/>
</dbReference>
<evidence type="ECO:0008006" key="3">
    <source>
        <dbReference type="Google" id="ProtNLM"/>
    </source>
</evidence>
<accession>A0ABW2UTX2</accession>
<dbReference type="Proteomes" id="UP001596620">
    <property type="component" value="Unassembled WGS sequence"/>
</dbReference>
<sequence>MFLAVLSDENVCEGVKQTKDFIDDGYHVEIDEMDDDLIGRKYKDGRWSDEKVEDDTEEDDEPSLEDKVNLLYYKSKGML</sequence>
<protein>
    <recommendedName>
        <fullName evidence="3">General stress protein 17M-like domain-containing protein</fullName>
    </recommendedName>
</protein>
<organism evidence="1 2">
    <name type="scientific">Lentibacillus kimchii</name>
    <dbReference type="NCBI Taxonomy" id="1542911"/>
    <lineage>
        <taxon>Bacteria</taxon>
        <taxon>Bacillati</taxon>
        <taxon>Bacillota</taxon>
        <taxon>Bacilli</taxon>
        <taxon>Bacillales</taxon>
        <taxon>Bacillaceae</taxon>
        <taxon>Lentibacillus</taxon>
    </lineage>
</organism>
<comment type="caution">
    <text evidence="1">The sequence shown here is derived from an EMBL/GenBank/DDBJ whole genome shotgun (WGS) entry which is preliminary data.</text>
</comment>
<proteinExistence type="predicted"/>
<keyword evidence="2" id="KW-1185">Reference proteome</keyword>
<dbReference type="EMBL" id="JBHTGR010000021">
    <property type="protein sequence ID" value="MFC7747319.1"/>
    <property type="molecule type" value="Genomic_DNA"/>
</dbReference>
<evidence type="ECO:0000313" key="1">
    <source>
        <dbReference type="EMBL" id="MFC7747319.1"/>
    </source>
</evidence>